<name>B0DDS8_LACBS</name>
<dbReference type="KEGG" id="lbc:LACBIDRAFT_298990"/>
<feature type="transmembrane region" description="Helical" evidence="1">
    <location>
        <begin position="453"/>
        <end position="473"/>
    </location>
</feature>
<feature type="transmembrane region" description="Helical" evidence="1">
    <location>
        <begin position="408"/>
        <end position="433"/>
    </location>
</feature>
<dbReference type="AlphaFoldDB" id="B0DDS8"/>
<dbReference type="GeneID" id="6077760"/>
<sequence length="507" mass="57228">MLIVLGLLYFSRHLTNAAPTPIIPTDANSPIILPTCLCPSSRTIWDIVWSCVVTMFACTWASMHPNIPASGEGWIKNTLRRIEMMLWALVAPELIINWAVRQWIGARRLQRKFSATCKEGVECVEWTNTHGHFLQMGGFMLMDSEYKKLGVIDAWKLESLLAEGKIDFPRITREEIEDHSSSDVLSNCLAIGQAVWFIVQCIARKRQGLFLTELELVTLAFAALNTFIYIMWWDKPQNVECPVPVYLRLEAGPKIFIPEWKPTTWSDYKRDTIAHFKAWFSAAYRSLTSTDSAGSPDEVTYGTRLSRKLSVSLNILHAPSAFIGAISSSLRDLLDKHNVEEGDMGVSKFYTFYSSHRVYQARFYAFSRDVPTSTDVLQLVTTFLIGTLFGGIHCFGWDFESPSYAEHILWKICSLASSCIPLIRLLFIVSFTWQSKFRASTTQRGGIAQGFVVLVWVASLLFGLVGVPVYILARLGLLTEAFIALRAAPEGAYENVQWTLLLPHIQI</sequence>
<keyword evidence="4" id="KW-1185">Reference proteome</keyword>
<dbReference type="PANTHER" id="PTHR35043">
    <property type="entry name" value="TRANSCRIPTION FACTOR DOMAIN-CONTAINING PROTEIN"/>
    <property type="match status" value="1"/>
</dbReference>
<proteinExistence type="predicted"/>
<organism evidence="4">
    <name type="scientific">Laccaria bicolor (strain S238N-H82 / ATCC MYA-4686)</name>
    <name type="common">Bicoloured deceiver</name>
    <name type="synonym">Laccaria laccata var. bicolor</name>
    <dbReference type="NCBI Taxonomy" id="486041"/>
    <lineage>
        <taxon>Eukaryota</taxon>
        <taxon>Fungi</taxon>
        <taxon>Dikarya</taxon>
        <taxon>Basidiomycota</taxon>
        <taxon>Agaricomycotina</taxon>
        <taxon>Agaricomycetes</taxon>
        <taxon>Agaricomycetidae</taxon>
        <taxon>Agaricales</taxon>
        <taxon>Agaricineae</taxon>
        <taxon>Hydnangiaceae</taxon>
        <taxon>Laccaria</taxon>
    </lineage>
</organism>
<feature type="transmembrane region" description="Helical" evidence="1">
    <location>
        <begin position="376"/>
        <end position="396"/>
    </location>
</feature>
<evidence type="ECO:0000256" key="2">
    <source>
        <dbReference type="SAM" id="SignalP"/>
    </source>
</evidence>
<evidence type="ECO:0000313" key="4">
    <source>
        <dbReference type="Proteomes" id="UP000001194"/>
    </source>
</evidence>
<dbReference type="RefSeq" id="XP_001882195.1">
    <property type="nucleotide sequence ID" value="XM_001882160.1"/>
</dbReference>
<reference evidence="3 4" key="1">
    <citation type="journal article" date="2008" name="Nature">
        <title>The genome of Laccaria bicolor provides insights into mycorrhizal symbiosis.</title>
        <authorList>
            <person name="Martin F."/>
            <person name="Aerts A."/>
            <person name="Ahren D."/>
            <person name="Brun A."/>
            <person name="Danchin E.G.J."/>
            <person name="Duchaussoy F."/>
            <person name="Gibon J."/>
            <person name="Kohler A."/>
            <person name="Lindquist E."/>
            <person name="Pereda V."/>
            <person name="Salamov A."/>
            <person name="Shapiro H.J."/>
            <person name="Wuyts J."/>
            <person name="Blaudez D."/>
            <person name="Buee M."/>
            <person name="Brokstein P."/>
            <person name="Canbaeck B."/>
            <person name="Cohen D."/>
            <person name="Courty P.E."/>
            <person name="Coutinho P.M."/>
            <person name="Delaruelle C."/>
            <person name="Detter J.C."/>
            <person name="Deveau A."/>
            <person name="DiFazio S."/>
            <person name="Duplessis S."/>
            <person name="Fraissinet-Tachet L."/>
            <person name="Lucic E."/>
            <person name="Frey-Klett P."/>
            <person name="Fourrey C."/>
            <person name="Feussner I."/>
            <person name="Gay G."/>
            <person name="Grimwood J."/>
            <person name="Hoegger P.J."/>
            <person name="Jain P."/>
            <person name="Kilaru S."/>
            <person name="Labbe J."/>
            <person name="Lin Y.C."/>
            <person name="Legue V."/>
            <person name="Le Tacon F."/>
            <person name="Marmeisse R."/>
            <person name="Melayah D."/>
            <person name="Montanini B."/>
            <person name="Muratet M."/>
            <person name="Nehls U."/>
            <person name="Niculita-Hirzel H."/>
            <person name="Oudot-Le Secq M.P."/>
            <person name="Peter M."/>
            <person name="Quesneville H."/>
            <person name="Rajashekar B."/>
            <person name="Reich M."/>
            <person name="Rouhier N."/>
            <person name="Schmutz J."/>
            <person name="Yin T."/>
            <person name="Chalot M."/>
            <person name="Henrissat B."/>
            <person name="Kuees U."/>
            <person name="Lucas S."/>
            <person name="Van de Peer Y."/>
            <person name="Podila G.K."/>
            <person name="Polle A."/>
            <person name="Pukkila P.J."/>
            <person name="Richardson P.M."/>
            <person name="Rouze P."/>
            <person name="Sanders I.R."/>
            <person name="Stajich J.E."/>
            <person name="Tunlid A."/>
            <person name="Tuskan G."/>
            <person name="Grigoriev I.V."/>
        </authorList>
    </citation>
    <scope>NUCLEOTIDE SEQUENCE [LARGE SCALE GENOMIC DNA]</scope>
    <source>
        <strain evidence="4">S238N-H82 / ATCC MYA-4686</strain>
    </source>
</reference>
<keyword evidence="1" id="KW-0472">Membrane</keyword>
<dbReference type="HOGENOM" id="CLU_022883_6_1_1"/>
<gene>
    <name evidence="3" type="ORF">LACBIDRAFT_298990</name>
</gene>
<dbReference type="Proteomes" id="UP000001194">
    <property type="component" value="Unassembled WGS sequence"/>
</dbReference>
<feature type="transmembrane region" description="Helical" evidence="1">
    <location>
        <begin position="214"/>
        <end position="233"/>
    </location>
</feature>
<keyword evidence="1" id="KW-1133">Transmembrane helix</keyword>
<dbReference type="InParanoid" id="B0DDS8"/>
<evidence type="ECO:0000256" key="1">
    <source>
        <dbReference type="SAM" id="Phobius"/>
    </source>
</evidence>
<feature type="signal peptide" evidence="2">
    <location>
        <begin position="1"/>
        <end position="17"/>
    </location>
</feature>
<keyword evidence="2" id="KW-0732">Signal</keyword>
<dbReference type="EMBL" id="DS547105">
    <property type="protein sequence ID" value="EDR07264.1"/>
    <property type="molecule type" value="Genomic_DNA"/>
</dbReference>
<feature type="chain" id="PRO_5002748629" evidence="2">
    <location>
        <begin position="18"/>
        <end position="507"/>
    </location>
</feature>
<evidence type="ECO:0000313" key="3">
    <source>
        <dbReference type="EMBL" id="EDR07264.1"/>
    </source>
</evidence>
<protein>
    <submittedName>
        <fullName evidence="3">Predicted protein</fullName>
    </submittedName>
</protein>
<accession>B0DDS8</accession>
<dbReference type="OrthoDB" id="9451547at2759"/>
<dbReference type="PANTHER" id="PTHR35043:SF7">
    <property type="entry name" value="TRANSCRIPTION FACTOR DOMAIN-CONTAINING PROTEIN"/>
    <property type="match status" value="1"/>
</dbReference>
<keyword evidence="1" id="KW-0812">Transmembrane</keyword>